<name>A0ABP4LQH1_9ACTN</name>
<evidence type="ECO:0000256" key="1">
    <source>
        <dbReference type="ARBA" id="ARBA00007381"/>
    </source>
</evidence>
<evidence type="ECO:0000256" key="2">
    <source>
        <dbReference type="ARBA" id="ARBA00022741"/>
    </source>
</evidence>
<keyword evidence="10" id="KW-1185">Reference proteome</keyword>
<proteinExistence type="inferred from homology"/>
<comment type="caution">
    <text evidence="9">The sequence shown here is derived from an EMBL/GenBank/DDBJ whole genome shotgun (WGS) entry which is preliminary data.</text>
</comment>
<feature type="compositionally biased region" description="Low complexity" evidence="7">
    <location>
        <begin position="393"/>
        <end position="413"/>
    </location>
</feature>
<dbReference type="RefSeq" id="WP_344504849.1">
    <property type="nucleotide sequence ID" value="NZ_BAAAQD010000011.1"/>
</dbReference>
<reference evidence="10" key="1">
    <citation type="journal article" date="2019" name="Int. J. Syst. Evol. Microbiol.">
        <title>The Global Catalogue of Microorganisms (GCM) 10K type strain sequencing project: providing services to taxonomists for standard genome sequencing and annotation.</title>
        <authorList>
            <consortium name="The Broad Institute Genomics Platform"/>
            <consortium name="The Broad Institute Genome Sequencing Center for Infectious Disease"/>
            <person name="Wu L."/>
            <person name="Ma J."/>
        </authorList>
    </citation>
    <scope>NUCLEOTIDE SEQUENCE [LARGE SCALE GENOMIC DNA]</scope>
    <source>
        <strain evidence="10">JCM 15933</strain>
    </source>
</reference>
<dbReference type="PANTHER" id="PTHR19375">
    <property type="entry name" value="HEAT SHOCK PROTEIN 70KDA"/>
    <property type="match status" value="1"/>
</dbReference>
<evidence type="ECO:0000256" key="3">
    <source>
        <dbReference type="ARBA" id="ARBA00022840"/>
    </source>
</evidence>
<dbReference type="InterPro" id="IPR018181">
    <property type="entry name" value="Heat_shock_70_CS"/>
</dbReference>
<keyword evidence="8" id="KW-1133">Transmembrane helix</keyword>
<evidence type="ECO:0000256" key="4">
    <source>
        <dbReference type="ARBA" id="ARBA00023016"/>
    </source>
</evidence>
<feature type="transmembrane region" description="Helical" evidence="8">
    <location>
        <begin position="501"/>
        <end position="524"/>
    </location>
</feature>
<dbReference type="EMBL" id="BAAAQD010000011">
    <property type="protein sequence ID" value="GAA1529435.1"/>
    <property type="molecule type" value="Genomic_DNA"/>
</dbReference>
<keyword evidence="5" id="KW-0143">Chaperone</keyword>
<dbReference type="Gene3D" id="3.30.420.40">
    <property type="match status" value="2"/>
</dbReference>
<dbReference type="InterPro" id="IPR043129">
    <property type="entry name" value="ATPase_NBD"/>
</dbReference>
<dbReference type="Gene3D" id="3.90.640.10">
    <property type="entry name" value="Actin, Chain A, domain 4"/>
    <property type="match status" value="1"/>
</dbReference>
<evidence type="ECO:0008006" key="11">
    <source>
        <dbReference type="Google" id="ProtNLM"/>
    </source>
</evidence>
<evidence type="ECO:0000313" key="10">
    <source>
        <dbReference type="Proteomes" id="UP001501470"/>
    </source>
</evidence>
<evidence type="ECO:0000256" key="8">
    <source>
        <dbReference type="SAM" id="Phobius"/>
    </source>
</evidence>
<evidence type="ECO:0000313" key="9">
    <source>
        <dbReference type="EMBL" id="GAA1529435.1"/>
    </source>
</evidence>
<gene>
    <name evidence="9" type="ORF">GCM10009827_053380</name>
</gene>
<keyword evidence="3 6" id="KW-0067">ATP-binding</keyword>
<evidence type="ECO:0000256" key="7">
    <source>
        <dbReference type="SAM" id="MobiDB-lite"/>
    </source>
</evidence>
<sequence length="525" mass="57155">MRVLGIDFGTSNTVAMVRTPDSRMRPLLFDGSPLLPSSLYFNTDGKVLVGRDAERNARLDPARFEPNPKRRIDDGEVFIGDHPMPVPRLFAHVLSLVNTEARRQLGAAPDEVRMTHPARWGERRRSALIEAARISGLGNPRLIAEPVGAASYFTAVLGSAVPVGRSLAIYDLGGGTFDATVVRRTQSGFEVLAEDGLPDVGGLDFDHAIVEHLGKVYSESHAEKWASIATPSDANARRQRRLLYEDVRGAKEMLSRTASTDIHLPSLEVDAHLTREELEGLVKPYLERTVSCLRRAIESARLQPKDLVGIFLVGGSSRIPLAAHLIHTELGVAPTTLEQPETVVVEGALCIGAPSAPARASGMPRTTTPPPPQQPQQQQRPVSAVPVSPGMNRPPIQQQPPVQLVRQQPPVQLTRQAPPPVQQPPVQLVRQPPPPVQQPPVQLVRQPPPVQQQQPVQQPYRPPVSPAPVQQQPARPGPFPPQVTRPAPAPAPQQDEGERNWVAVIVVVLVIVAVLFVILLMTAFN</sequence>
<organism evidence="9 10">
    <name type="scientific">Dactylosporangium maewongense</name>
    <dbReference type="NCBI Taxonomy" id="634393"/>
    <lineage>
        <taxon>Bacteria</taxon>
        <taxon>Bacillati</taxon>
        <taxon>Actinomycetota</taxon>
        <taxon>Actinomycetes</taxon>
        <taxon>Micromonosporales</taxon>
        <taxon>Micromonosporaceae</taxon>
        <taxon>Dactylosporangium</taxon>
    </lineage>
</organism>
<feature type="compositionally biased region" description="Low complexity" evidence="7">
    <location>
        <begin position="439"/>
        <end position="459"/>
    </location>
</feature>
<dbReference type="SUPFAM" id="SSF53067">
    <property type="entry name" value="Actin-like ATPase domain"/>
    <property type="match status" value="2"/>
</dbReference>
<keyword evidence="8" id="KW-0812">Transmembrane</keyword>
<keyword evidence="8" id="KW-0472">Membrane</keyword>
<dbReference type="PRINTS" id="PR00301">
    <property type="entry name" value="HEATSHOCK70"/>
</dbReference>
<dbReference type="PROSITE" id="PS00329">
    <property type="entry name" value="HSP70_2"/>
    <property type="match status" value="1"/>
</dbReference>
<feature type="region of interest" description="Disordered" evidence="7">
    <location>
        <begin position="355"/>
        <end position="496"/>
    </location>
</feature>
<dbReference type="Pfam" id="PF00012">
    <property type="entry name" value="HSP70"/>
    <property type="match status" value="1"/>
</dbReference>
<protein>
    <recommendedName>
        <fullName evidence="11">Hsp70 protein</fullName>
    </recommendedName>
</protein>
<accession>A0ABP4LQH1</accession>
<keyword evidence="4" id="KW-0346">Stress response</keyword>
<dbReference type="InterPro" id="IPR013126">
    <property type="entry name" value="Hsp_70_fam"/>
</dbReference>
<comment type="similarity">
    <text evidence="1 6">Belongs to the heat shock protein 70 family.</text>
</comment>
<feature type="compositionally biased region" description="Pro residues" evidence="7">
    <location>
        <begin position="475"/>
        <end position="491"/>
    </location>
</feature>
<evidence type="ECO:0000256" key="5">
    <source>
        <dbReference type="ARBA" id="ARBA00023186"/>
    </source>
</evidence>
<keyword evidence="2 6" id="KW-0547">Nucleotide-binding</keyword>
<dbReference type="Proteomes" id="UP001501470">
    <property type="component" value="Unassembled WGS sequence"/>
</dbReference>
<evidence type="ECO:0000256" key="6">
    <source>
        <dbReference type="RuleBase" id="RU003322"/>
    </source>
</evidence>